<organism evidence="1 2">
    <name type="scientific">Mycolicibacterium conceptionense</name>
    <dbReference type="NCBI Taxonomy" id="451644"/>
    <lineage>
        <taxon>Bacteria</taxon>
        <taxon>Bacillati</taxon>
        <taxon>Actinomycetota</taxon>
        <taxon>Actinomycetes</taxon>
        <taxon>Mycobacteriales</taxon>
        <taxon>Mycobacteriaceae</taxon>
        <taxon>Mycolicibacterium</taxon>
    </lineage>
</organism>
<dbReference type="EMBL" id="CTEF01000001">
    <property type="protein sequence ID" value="CQD10043.1"/>
    <property type="molecule type" value="Genomic_DNA"/>
</dbReference>
<evidence type="ECO:0000313" key="1">
    <source>
        <dbReference type="EMBL" id="CQD10043.1"/>
    </source>
</evidence>
<dbReference type="Proteomes" id="UP000182227">
    <property type="component" value="Unassembled WGS sequence"/>
</dbReference>
<dbReference type="AlphaFoldDB" id="A0A0U1DAI8"/>
<gene>
    <name evidence="1" type="ORF">BN970_01962</name>
</gene>
<accession>A0A0U1DAI8</accession>
<protein>
    <submittedName>
        <fullName evidence="1">Uncharacterized protein</fullName>
    </submittedName>
</protein>
<evidence type="ECO:0000313" key="2">
    <source>
        <dbReference type="Proteomes" id="UP000182227"/>
    </source>
</evidence>
<proteinExistence type="predicted"/>
<sequence length="152" mass="17149">MPAQRGRQLEALGVDAVQGLADRVERVHFDHEVNQTGIAQRLRGTDGQAVMALVDAHEPDPNRAELRWHRDAERAAGLETQYLGVELEQAIDVERGQHHMPEPLIAGDELGSVRRDHRRVVEDRAVEHLQRGAGRILERDDFFHPARVGLLQ</sequence>
<name>A0A0U1DAI8_9MYCO</name>
<reference evidence="1 2" key="1">
    <citation type="submission" date="2015-03" db="EMBL/GenBank/DDBJ databases">
        <authorList>
            <person name="Murphy D."/>
        </authorList>
    </citation>
    <scope>NUCLEOTIDE SEQUENCE [LARGE SCALE GENOMIC DNA]</scope>
    <source>
        <strain evidence="1 2">D16</strain>
    </source>
</reference>